<dbReference type="Proteomes" id="UP000694005">
    <property type="component" value="Chromosome A09"/>
</dbReference>
<dbReference type="Proteomes" id="UP000011750">
    <property type="component" value="Chromosome A09"/>
</dbReference>
<dbReference type="AlphaFoldDB" id="A0A3P5XXI1"/>
<name>A0A3P5XXI1_BRACM</name>
<evidence type="ECO:0000313" key="4">
    <source>
        <dbReference type="EnsemblPlants" id="Bra027695.1-P"/>
    </source>
</evidence>
<reference evidence="3" key="3">
    <citation type="submission" date="2018-11" db="EMBL/GenBank/DDBJ databases">
        <authorList>
            <consortium name="Genoscope - CEA"/>
            <person name="William W."/>
        </authorList>
    </citation>
    <scope>NUCLEOTIDE SEQUENCE</scope>
</reference>
<reference evidence="5" key="2">
    <citation type="journal article" date="2018" name="Hortic Res">
        <title>Improved Brassica rapa reference genome by single-molecule sequencing and chromosome conformation capture technologies.</title>
        <authorList>
            <person name="Zhang L."/>
            <person name="Cai X."/>
            <person name="Wu J."/>
            <person name="Liu M."/>
            <person name="Grob S."/>
            <person name="Cheng F."/>
            <person name="Liang J."/>
            <person name="Cai C."/>
            <person name="Liu Z."/>
            <person name="Liu B."/>
            <person name="Wang F."/>
            <person name="Li S."/>
            <person name="Liu F."/>
            <person name="Li X."/>
            <person name="Cheng L."/>
            <person name="Yang W."/>
            <person name="Li M.H."/>
            <person name="Grossniklaus U."/>
            <person name="Zheng H."/>
            <person name="Wang X."/>
        </authorList>
    </citation>
    <scope>NUCLEOTIDE SEQUENCE [LARGE SCALE GENOMIC DNA]</scope>
    <source>
        <strain evidence="5">cv. Chiifu-401-42</strain>
    </source>
</reference>
<feature type="region of interest" description="Disordered" evidence="1">
    <location>
        <begin position="35"/>
        <end position="74"/>
    </location>
</feature>
<dbReference type="EMBL" id="LS974625">
    <property type="protein sequence ID" value="CAG7861066.1"/>
    <property type="molecule type" value="Genomic_DNA"/>
</dbReference>
<accession>A0A3P5XXI1</accession>
<sequence length="74" mass="8284">MASEEMKSKEYMSQKMPREVLTLNQIMNSPDYEGTTIISGESSGFDTRPYSGPTLRAKKSGCGNGYSSENYPRY</sequence>
<organism evidence="3">
    <name type="scientific">Brassica campestris</name>
    <name type="common">Field mustard</name>
    <dbReference type="NCBI Taxonomy" id="3711"/>
    <lineage>
        <taxon>Eukaryota</taxon>
        <taxon>Viridiplantae</taxon>
        <taxon>Streptophyta</taxon>
        <taxon>Embryophyta</taxon>
        <taxon>Tracheophyta</taxon>
        <taxon>Spermatophyta</taxon>
        <taxon>Magnoliopsida</taxon>
        <taxon>eudicotyledons</taxon>
        <taxon>Gunneridae</taxon>
        <taxon>Pentapetalae</taxon>
        <taxon>rosids</taxon>
        <taxon>malvids</taxon>
        <taxon>Brassicales</taxon>
        <taxon>Brassicaceae</taxon>
        <taxon>Brassiceae</taxon>
        <taxon>Brassica</taxon>
    </lineage>
</organism>
<proteinExistence type="predicted"/>
<dbReference type="HOGENOM" id="CLU_2691258_0_0_1"/>
<feature type="compositionally biased region" description="Polar residues" evidence="1">
    <location>
        <begin position="65"/>
        <end position="74"/>
    </location>
</feature>
<dbReference type="EnsemblPlants" id="Bra027695.1">
    <property type="protein sequence ID" value="Bra027695.1-P"/>
    <property type="gene ID" value="Bra027695"/>
</dbReference>
<dbReference type="EMBL" id="LR031568">
    <property type="protein sequence ID" value="VDC59466.1"/>
    <property type="molecule type" value="Genomic_DNA"/>
</dbReference>
<evidence type="ECO:0000313" key="3">
    <source>
        <dbReference type="EMBL" id="VDC59466.1"/>
    </source>
</evidence>
<gene>
    <name evidence="3" type="ORF">BRAA09T37077Z</name>
    <name evidence="2" type="ORF">BRAPAZ1V2_A09P15330.2</name>
</gene>
<evidence type="ECO:0000313" key="5">
    <source>
        <dbReference type="Proteomes" id="UP000011750"/>
    </source>
</evidence>
<accession>M4EFY2</accession>
<dbReference type="Gramene" id="Bra027695.1">
    <property type="protein sequence ID" value="Bra027695.1-P"/>
    <property type="gene ID" value="Bra027695"/>
</dbReference>
<keyword evidence="5" id="KW-1185">Reference proteome</keyword>
<reference evidence="5" key="1">
    <citation type="journal article" date="2011" name="Nat. Genet.">
        <title>The genome of the mesopolyploid crop species Brassica rapa.</title>
        <authorList>
            <consortium name="Brassica rapa Genome Sequencing Project Consortium"/>
            <person name="Wang X."/>
            <person name="Wang H."/>
            <person name="Wang J."/>
            <person name="Sun R."/>
            <person name="Wu J."/>
            <person name="Liu S."/>
            <person name="Bai Y."/>
            <person name="Mun J.H."/>
            <person name="Bancroft I."/>
            <person name="Cheng F."/>
            <person name="Huang S."/>
            <person name="Li X."/>
            <person name="Hua W."/>
            <person name="Wang J."/>
            <person name="Wang X."/>
            <person name="Freeling M."/>
            <person name="Pires J.C."/>
            <person name="Paterson A.H."/>
            <person name="Chalhoub B."/>
            <person name="Wang B."/>
            <person name="Hayward A."/>
            <person name="Sharpe A.G."/>
            <person name="Park B.S."/>
            <person name="Weisshaar B."/>
            <person name="Liu B."/>
            <person name="Li B."/>
            <person name="Liu B."/>
            <person name="Tong C."/>
            <person name="Song C."/>
            <person name="Duran C."/>
            <person name="Peng C."/>
            <person name="Geng C."/>
            <person name="Koh C."/>
            <person name="Lin C."/>
            <person name="Edwards D."/>
            <person name="Mu D."/>
            <person name="Shen D."/>
            <person name="Soumpourou E."/>
            <person name="Li F."/>
            <person name="Fraser F."/>
            <person name="Conant G."/>
            <person name="Lassalle G."/>
            <person name="King G.J."/>
            <person name="Bonnema G."/>
            <person name="Tang H."/>
            <person name="Wang H."/>
            <person name="Belcram H."/>
            <person name="Zhou H."/>
            <person name="Hirakawa H."/>
            <person name="Abe H."/>
            <person name="Guo H."/>
            <person name="Wang H."/>
            <person name="Jin H."/>
            <person name="Parkin I.A."/>
            <person name="Batley J."/>
            <person name="Kim J.S."/>
            <person name="Just J."/>
            <person name="Li J."/>
            <person name="Xu J."/>
            <person name="Deng J."/>
            <person name="Kim J.A."/>
            <person name="Li J."/>
            <person name="Yu J."/>
            <person name="Meng J."/>
            <person name="Wang J."/>
            <person name="Min J."/>
            <person name="Poulain J."/>
            <person name="Wang J."/>
            <person name="Hatakeyama K."/>
            <person name="Wu K."/>
            <person name="Wang L."/>
            <person name="Fang L."/>
            <person name="Trick M."/>
            <person name="Links M.G."/>
            <person name="Zhao M."/>
            <person name="Jin M."/>
            <person name="Ramchiary N."/>
            <person name="Drou N."/>
            <person name="Berkman P.J."/>
            <person name="Cai Q."/>
            <person name="Huang Q."/>
            <person name="Li R."/>
            <person name="Tabata S."/>
            <person name="Cheng S."/>
            <person name="Zhang S."/>
            <person name="Zhang S."/>
            <person name="Huang S."/>
            <person name="Sato S."/>
            <person name="Sun S."/>
            <person name="Kwon S.J."/>
            <person name="Choi S.R."/>
            <person name="Lee T.H."/>
            <person name="Fan W."/>
            <person name="Zhao X."/>
            <person name="Tan X."/>
            <person name="Xu X."/>
            <person name="Wang Y."/>
            <person name="Qiu Y."/>
            <person name="Yin Y."/>
            <person name="Li Y."/>
            <person name="Du Y."/>
            <person name="Liao Y."/>
            <person name="Lim Y."/>
            <person name="Narusaka Y."/>
            <person name="Wang Y."/>
            <person name="Wang Z."/>
            <person name="Li Z."/>
            <person name="Wang Z."/>
            <person name="Xiong Z."/>
            <person name="Zhang Z."/>
        </authorList>
    </citation>
    <scope>NUCLEOTIDE SEQUENCE [LARGE SCALE GENOMIC DNA]</scope>
    <source>
        <strain evidence="5">cv. Chiifu-401-42</strain>
    </source>
</reference>
<feature type="compositionally biased region" description="Polar residues" evidence="1">
    <location>
        <begin position="36"/>
        <end position="45"/>
    </location>
</feature>
<reference evidence="4" key="4">
    <citation type="submission" date="2023-03" db="UniProtKB">
        <authorList>
            <consortium name="EnsemblPlants"/>
        </authorList>
    </citation>
    <scope>IDENTIFICATION</scope>
    <source>
        <strain evidence="4">cv. Chiifu-401-42</strain>
    </source>
</reference>
<dbReference type="Gramene" id="A09p15330.2_BraZ1">
    <property type="protein sequence ID" value="A09p15330.2_BraZ1.CDS"/>
    <property type="gene ID" value="A09g15330.2_BraZ1"/>
</dbReference>
<dbReference type="OMA" id="MKSKEYM"/>
<protein>
    <submittedName>
        <fullName evidence="3 4">Uncharacterized protein</fullName>
    </submittedName>
</protein>
<evidence type="ECO:0000313" key="2">
    <source>
        <dbReference type="EMBL" id="CAG7861066.1"/>
    </source>
</evidence>
<evidence type="ECO:0000256" key="1">
    <source>
        <dbReference type="SAM" id="MobiDB-lite"/>
    </source>
</evidence>